<dbReference type="Pfam" id="PF13382">
    <property type="entry name" value="Adenine_deam_C"/>
    <property type="match status" value="1"/>
</dbReference>
<organism evidence="2 3">
    <name type="scientific">Metaclostridioides mangenotii</name>
    <dbReference type="NCBI Taxonomy" id="1540"/>
    <lineage>
        <taxon>Bacteria</taxon>
        <taxon>Bacillati</taxon>
        <taxon>Bacillota</taxon>
        <taxon>Clostridia</taxon>
        <taxon>Peptostreptococcales</taxon>
        <taxon>Peptostreptococcaceae</taxon>
        <taxon>Metaclostridioides</taxon>
    </lineage>
</organism>
<proteinExistence type="predicted"/>
<protein>
    <submittedName>
        <fullName evidence="2">Adenine deaminase</fullName>
    </submittedName>
</protein>
<evidence type="ECO:0000313" key="2">
    <source>
        <dbReference type="EMBL" id="MBP1855147.1"/>
    </source>
</evidence>
<accession>A0ABS4EB24</accession>
<name>A0ABS4EB24_9FIRM</name>
<gene>
    <name evidence="2" type="ORF">J2Z43_001540</name>
</gene>
<dbReference type="Proteomes" id="UP000767291">
    <property type="component" value="Unassembled WGS sequence"/>
</dbReference>
<evidence type="ECO:0000259" key="1">
    <source>
        <dbReference type="Pfam" id="PF13382"/>
    </source>
</evidence>
<dbReference type="EMBL" id="JAGGJX010000002">
    <property type="protein sequence ID" value="MBP1855147.1"/>
    <property type="molecule type" value="Genomic_DNA"/>
</dbReference>
<evidence type="ECO:0000313" key="3">
    <source>
        <dbReference type="Proteomes" id="UP000767291"/>
    </source>
</evidence>
<dbReference type="RefSeq" id="WP_209456607.1">
    <property type="nucleotide sequence ID" value="NZ_BAAACS010000002.1"/>
</dbReference>
<keyword evidence="3" id="KW-1185">Reference proteome</keyword>
<feature type="domain" description="Adenine deaminase C-terminal" evidence="1">
    <location>
        <begin position="58"/>
        <end position="222"/>
    </location>
</feature>
<comment type="caution">
    <text evidence="2">The sequence shown here is derived from an EMBL/GenBank/DDBJ whole genome shotgun (WGS) entry which is preliminary data.</text>
</comment>
<sequence>MADIKNEEFDIENNNLVYINNLSVEDFKLKVDIDNCKINNGKIKANIIKYLSQHTSSTEIIEGELEVEDGVVKLAEDSDIKFVAVLNRHNKLDTKSIGLVKGFGINKGAVGSTISHDSHNLTIVYDNPDEAVLVAEDLIKLGGGLSCALNKIKNNLQLSVAGLMSTKEANEIAIQANEMKNSLREMGITEMKNPLLRIVTLALPVIPKGKMSDLGLVDVSNKKIIDVVKSKKVIY</sequence>
<reference evidence="2 3" key="1">
    <citation type="submission" date="2021-03" db="EMBL/GenBank/DDBJ databases">
        <title>Genomic Encyclopedia of Type Strains, Phase IV (KMG-IV): sequencing the most valuable type-strain genomes for metagenomic binning, comparative biology and taxonomic classification.</title>
        <authorList>
            <person name="Goeker M."/>
        </authorList>
    </citation>
    <scope>NUCLEOTIDE SEQUENCE [LARGE SCALE GENOMIC DNA]</scope>
    <source>
        <strain evidence="2 3">DSM 1289</strain>
    </source>
</reference>
<dbReference type="InterPro" id="IPR026912">
    <property type="entry name" value="Adenine_deam_C"/>
</dbReference>